<dbReference type="PANTHER" id="PTHR30388">
    <property type="entry name" value="ALDEHYDE OXIDOREDUCTASE MOLYBDENUM COFACTOR ASSEMBLY PROTEIN"/>
    <property type="match status" value="1"/>
</dbReference>
<dbReference type="Gene3D" id="3.40.50.720">
    <property type="entry name" value="NAD(P)-binding Rossmann-like Domain"/>
    <property type="match status" value="1"/>
</dbReference>
<proteinExistence type="predicted"/>
<comment type="caution">
    <text evidence="3">The sequence shown here is derived from an EMBL/GenBank/DDBJ whole genome shotgun (WGS) entry which is preliminary data.</text>
</comment>
<sequence length="329" mass="35518">MNALDLDVLQHARDWVAAGSRVHLVTVVQTWGSAPRQAGAMLAVREDGRMVGSVSGGCIEDDLMLRAREGTLADAPARLTYGVTRDEAARFGLPCGGTLRLISEPLRNTQWLDLVLQAIRGHGLIQRTVDLQDGSSSVSPAGPADGPDFDGRIFRSVYGPRWRLLIIGANQTAQVLANIAATLDFHVTVCDPREEFYGDWNLSQATLLTSMPDDAVLEIGTDERTAIVAVTHDPKLDDMALLEALKSRAFYVGALGSRANQQKRRERLRLFDLDDSQIARLHGPVGLRIASKTPAEIAVAIAAELIWVRNTLGDGEAARSAPQTSALPG</sequence>
<dbReference type="Proteomes" id="UP000285324">
    <property type="component" value="Unassembled WGS sequence"/>
</dbReference>
<evidence type="ECO:0000259" key="2">
    <source>
        <dbReference type="Pfam" id="PF13478"/>
    </source>
</evidence>
<dbReference type="PANTHER" id="PTHR30388:SF4">
    <property type="entry name" value="MOLYBDENUM COFACTOR INSERTION CHAPERONE PAOD"/>
    <property type="match status" value="1"/>
</dbReference>
<feature type="domain" description="XdhC- CoxI" evidence="1">
    <location>
        <begin position="15"/>
        <end position="82"/>
    </location>
</feature>
<organism evidence="3 4">
    <name type="scientific">Alcaligenes xylosoxydans xylosoxydans</name>
    <name type="common">Achromobacter xylosoxidans</name>
    <dbReference type="NCBI Taxonomy" id="85698"/>
    <lineage>
        <taxon>Bacteria</taxon>
        <taxon>Pseudomonadati</taxon>
        <taxon>Pseudomonadota</taxon>
        <taxon>Betaproteobacteria</taxon>
        <taxon>Burkholderiales</taxon>
        <taxon>Alcaligenaceae</taxon>
        <taxon>Achromobacter</taxon>
    </lineage>
</organism>
<dbReference type="Pfam" id="PF13478">
    <property type="entry name" value="XdhC_C"/>
    <property type="match status" value="1"/>
</dbReference>
<protein>
    <submittedName>
        <fullName evidence="3">XdhC family protein</fullName>
    </submittedName>
</protein>
<evidence type="ECO:0000313" key="4">
    <source>
        <dbReference type="Proteomes" id="UP000285324"/>
    </source>
</evidence>
<dbReference type="InterPro" id="IPR052698">
    <property type="entry name" value="MoCofactor_Util/Proc"/>
</dbReference>
<feature type="domain" description="XdhC Rossmann" evidence="2">
    <location>
        <begin position="164"/>
        <end position="305"/>
    </location>
</feature>
<reference evidence="3 4" key="1">
    <citation type="submission" date="2018-08" db="EMBL/GenBank/DDBJ databases">
        <title>Achromobacter xylosoxidans Genome sequencing and assembly.</title>
        <authorList>
            <person name="Wang R."/>
            <person name="Rensing C."/>
            <person name="Li Y."/>
        </authorList>
    </citation>
    <scope>NUCLEOTIDE SEQUENCE [LARGE SCALE GENOMIC DNA]</scope>
    <source>
        <strain evidence="3 4">GD003A</strain>
    </source>
</reference>
<dbReference type="OrthoDB" id="9815497at2"/>
<evidence type="ECO:0000259" key="1">
    <source>
        <dbReference type="Pfam" id="PF02625"/>
    </source>
</evidence>
<dbReference type="InterPro" id="IPR003777">
    <property type="entry name" value="XdhC_CoxI"/>
</dbReference>
<dbReference type="AlphaFoldDB" id="A0A424W6L5"/>
<accession>A0A424W6L5</accession>
<dbReference type="Pfam" id="PF02625">
    <property type="entry name" value="XdhC_CoxI"/>
    <property type="match status" value="1"/>
</dbReference>
<name>A0A424W6L5_ALCXX</name>
<dbReference type="RefSeq" id="WP_118933955.1">
    <property type="nucleotide sequence ID" value="NZ_CP061008.1"/>
</dbReference>
<gene>
    <name evidence="3" type="ORF">DY367_25310</name>
</gene>
<dbReference type="InterPro" id="IPR027051">
    <property type="entry name" value="XdhC_Rossmann_dom"/>
</dbReference>
<dbReference type="EMBL" id="QVXO01000052">
    <property type="protein sequence ID" value="RPJ88893.1"/>
    <property type="molecule type" value="Genomic_DNA"/>
</dbReference>
<evidence type="ECO:0000313" key="3">
    <source>
        <dbReference type="EMBL" id="RPJ88893.1"/>
    </source>
</evidence>